<evidence type="ECO:0000259" key="5">
    <source>
        <dbReference type="PROSITE" id="PS51891"/>
    </source>
</evidence>
<dbReference type="STRING" id="1392250.A0A2I2GN30"/>
<accession>A0A2I2GN30</accession>
<proteinExistence type="inferred from homology"/>
<reference evidence="6 7" key="1">
    <citation type="submission" date="2016-12" db="EMBL/GenBank/DDBJ databases">
        <title>The genomes of Aspergillus section Nigri reveals drivers in fungal speciation.</title>
        <authorList>
            <consortium name="DOE Joint Genome Institute"/>
            <person name="Vesth T.C."/>
            <person name="Nybo J."/>
            <person name="Theobald S."/>
            <person name="Brandl J."/>
            <person name="Frisvad J.C."/>
            <person name="Nielsen K.F."/>
            <person name="Lyhne E.K."/>
            <person name="Kogle M.E."/>
            <person name="Kuo A."/>
            <person name="Riley R."/>
            <person name="Clum A."/>
            <person name="Nolan M."/>
            <person name="Lipzen A."/>
            <person name="Salamov A."/>
            <person name="Henrissat B."/>
            <person name="Wiebenga A."/>
            <person name="De Vries R.P."/>
            <person name="Grigoriev I.V."/>
            <person name="Mortensen U.H."/>
            <person name="Andersen M.R."/>
            <person name="Baker S.E."/>
        </authorList>
    </citation>
    <scope>NUCLEOTIDE SEQUENCE [LARGE SCALE GENOMIC DNA]</scope>
    <source>
        <strain evidence="6 7">IBT 23096</strain>
    </source>
</reference>
<feature type="domain" description="CENP-V/GFA" evidence="5">
    <location>
        <begin position="198"/>
        <end position="314"/>
    </location>
</feature>
<dbReference type="GO" id="GO:0046872">
    <property type="term" value="F:metal ion binding"/>
    <property type="evidence" value="ECO:0007669"/>
    <property type="project" value="UniProtKB-KW"/>
</dbReference>
<keyword evidence="4" id="KW-0456">Lyase</keyword>
<keyword evidence="2" id="KW-0479">Metal-binding</keyword>
<dbReference type="EMBL" id="MSFO01000001">
    <property type="protein sequence ID" value="PLB54259.1"/>
    <property type="molecule type" value="Genomic_DNA"/>
</dbReference>
<evidence type="ECO:0000256" key="4">
    <source>
        <dbReference type="ARBA" id="ARBA00023239"/>
    </source>
</evidence>
<organism evidence="6 7">
    <name type="scientific">Aspergillus steynii IBT 23096</name>
    <dbReference type="NCBI Taxonomy" id="1392250"/>
    <lineage>
        <taxon>Eukaryota</taxon>
        <taxon>Fungi</taxon>
        <taxon>Dikarya</taxon>
        <taxon>Ascomycota</taxon>
        <taxon>Pezizomycotina</taxon>
        <taxon>Eurotiomycetes</taxon>
        <taxon>Eurotiomycetidae</taxon>
        <taxon>Eurotiales</taxon>
        <taxon>Aspergillaceae</taxon>
        <taxon>Aspergillus</taxon>
        <taxon>Aspergillus subgen. Circumdati</taxon>
    </lineage>
</organism>
<dbReference type="PANTHER" id="PTHR33337">
    <property type="entry name" value="GFA DOMAIN-CONTAINING PROTEIN"/>
    <property type="match status" value="1"/>
</dbReference>
<evidence type="ECO:0000256" key="3">
    <source>
        <dbReference type="ARBA" id="ARBA00022833"/>
    </source>
</evidence>
<dbReference type="SUPFAM" id="SSF51316">
    <property type="entry name" value="Mss4-like"/>
    <property type="match status" value="2"/>
</dbReference>
<dbReference type="RefSeq" id="XP_024709561.1">
    <property type="nucleotide sequence ID" value="XM_024842340.1"/>
</dbReference>
<comment type="caution">
    <text evidence="6">The sequence shown here is derived from an EMBL/GenBank/DDBJ whole genome shotgun (WGS) entry which is preliminary data.</text>
</comment>
<keyword evidence="3" id="KW-0862">Zinc</keyword>
<sequence length="356" mass="39350">MAHHISCLCKGVRQEVVLGPLAGQSMLDLCHCTACRAVTGQLCSSYHSLHKRPQELDSLVEYHESPCISRYFCNTCGAHVFARQKQTGQYFVAAGLLEENPHPFKSTRHWRAEDTRDGGLTSFLPTKSGDASPGCYLHVNPDCQQSSSGGREAEEWTGDDHRLPARCHCGGIGFYVTSPDLSSKDASSPWPDLLVPYYSGSSENTADVKWWLREEGSKYLAGTCACRSCRLASGFPIQTWAFIPKSNLQNADGTPLSFGSSTMQQYESSPGVYREFCGRCGATVFWHCEIRPLLIDVSVGLLRAKSGARAEDWLEWHPGRVSFSEMAVDPMLIRQLEAGLKVWGESRGRENQLSGE</sequence>
<evidence type="ECO:0000256" key="1">
    <source>
        <dbReference type="ARBA" id="ARBA00005495"/>
    </source>
</evidence>
<evidence type="ECO:0000313" key="6">
    <source>
        <dbReference type="EMBL" id="PLB54259.1"/>
    </source>
</evidence>
<keyword evidence="7" id="KW-1185">Reference proteome</keyword>
<dbReference type="Gene3D" id="3.90.1590.10">
    <property type="entry name" value="glutathione-dependent formaldehyde- activating enzyme (gfa)"/>
    <property type="match status" value="2"/>
</dbReference>
<dbReference type="InterPro" id="IPR011057">
    <property type="entry name" value="Mss4-like_sf"/>
</dbReference>
<dbReference type="PANTHER" id="PTHR33337:SF32">
    <property type="entry name" value="DUF636 DOMAIN PROTEIN (AFU_ORTHOLOGUE AFUA_7G04120)"/>
    <property type="match status" value="1"/>
</dbReference>
<dbReference type="AlphaFoldDB" id="A0A2I2GN30"/>
<evidence type="ECO:0000256" key="2">
    <source>
        <dbReference type="ARBA" id="ARBA00022723"/>
    </source>
</evidence>
<name>A0A2I2GN30_9EURO</name>
<gene>
    <name evidence="6" type="ORF">P170DRAFT_11673</name>
</gene>
<dbReference type="PROSITE" id="PS51891">
    <property type="entry name" value="CENP_V_GFA"/>
    <property type="match status" value="2"/>
</dbReference>
<dbReference type="GeneID" id="36550035"/>
<dbReference type="Proteomes" id="UP000234275">
    <property type="component" value="Unassembled WGS sequence"/>
</dbReference>
<dbReference type="InterPro" id="IPR006913">
    <property type="entry name" value="CENP-V/GFA"/>
</dbReference>
<dbReference type="OrthoDB" id="5422068at2759"/>
<dbReference type="GO" id="GO:0016846">
    <property type="term" value="F:carbon-sulfur lyase activity"/>
    <property type="evidence" value="ECO:0007669"/>
    <property type="project" value="InterPro"/>
</dbReference>
<evidence type="ECO:0000313" key="7">
    <source>
        <dbReference type="Proteomes" id="UP000234275"/>
    </source>
</evidence>
<comment type="similarity">
    <text evidence="1">Belongs to the Gfa family.</text>
</comment>
<dbReference type="VEuPathDB" id="FungiDB:P170DRAFT_11673"/>
<protein>
    <recommendedName>
        <fullName evidence="5">CENP-V/GFA domain-containing protein</fullName>
    </recommendedName>
</protein>
<dbReference type="Pfam" id="PF04828">
    <property type="entry name" value="GFA"/>
    <property type="match status" value="2"/>
</dbReference>
<feature type="domain" description="CENP-V/GFA" evidence="5">
    <location>
        <begin position="3"/>
        <end position="105"/>
    </location>
</feature>